<dbReference type="FunFam" id="3.40.1030.10:FF:000010">
    <property type="entry name" value="Anthranilate phosphoribosyltransferase"/>
    <property type="match status" value="1"/>
</dbReference>
<dbReference type="Pfam" id="PF00591">
    <property type="entry name" value="Glycos_transf_3"/>
    <property type="match status" value="1"/>
</dbReference>
<protein>
    <submittedName>
        <fullName evidence="5">Probable anthranilate phosphoribosyltransferase</fullName>
    </submittedName>
</protein>
<dbReference type="InterPro" id="IPR005940">
    <property type="entry name" value="Anthranilate_Pribosyl_Tfrase"/>
</dbReference>
<dbReference type="SUPFAM" id="SSF52418">
    <property type="entry name" value="Nucleoside phosphorylase/phosphoribosyltransferase catalytic domain"/>
    <property type="match status" value="1"/>
</dbReference>
<dbReference type="Gene3D" id="1.20.970.10">
    <property type="entry name" value="Transferase, Pyrimidine Nucleoside Phosphorylase, Chain C"/>
    <property type="match status" value="1"/>
</dbReference>
<evidence type="ECO:0000313" key="5">
    <source>
        <dbReference type="EMBL" id="CZS90929.1"/>
    </source>
</evidence>
<sequence>MSSCVESSAPQHISITPLLRRLWPSPGENKVTADEIALAIAHIFTDQLSSVQTGALLTCLHFTGWDRRPDVIAKCAAAMRDAASQIDRVALDKVVKARGKPEGNYHGGLCDIVGTGGDSHHTFNISTTSSILASSLLLLSKHGNRASTSKSGSADLLTSTLPTAPNLTAVTPETIARVYERSNYAFLFAPVFHPGMKYVAPIRRELGWRTIFNLLGPLANPVEGNIEARIIGVARRDIGPVFAEALKMSGARKAMVVCGEEDLDEISCAGRTYCWNLIDRSTSQDESTHNIGVESFTISPSDFGLPTHELKDVSPGKEPHENAAILTSLLRNQLPTDDPILEFVLMNTAALFVVSGICEADSSDMGHGDDGKVITERGPGGGRWKEGVRRARWAIQSGEAWKQWRAFVEFSLFIYFQELFSIHQCYAILLWLGNRRSESAEAIESMGQLFILARVEATIPHERSGARDKMYLLPRLTNICTWPIGGRFISSWLRILGDTNRRLQLAYRIYVN</sequence>
<dbReference type="GO" id="GO:0004048">
    <property type="term" value="F:anthranilate phosphoribosyltransferase activity"/>
    <property type="evidence" value="ECO:0007669"/>
    <property type="project" value="InterPro"/>
</dbReference>
<dbReference type="NCBIfam" id="TIGR01245">
    <property type="entry name" value="trpD"/>
    <property type="match status" value="1"/>
</dbReference>
<organism evidence="5 6">
    <name type="scientific">Rhynchosporium graminicola</name>
    <dbReference type="NCBI Taxonomy" id="2792576"/>
    <lineage>
        <taxon>Eukaryota</taxon>
        <taxon>Fungi</taxon>
        <taxon>Dikarya</taxon>
        <taxon>Ascomycota</taxon>
        <taxon>Pezizomycotina</taxon>
        <taxon>Leotiomycetes</taxon>
        <taxon>Helotiales</taxon>
        <taxon>Ploettnerulaceae</taxon>
        <taxon>Rhynchosporium</taxon>
    </lineage>
</organism>
<dbReference type="InParanoid" id="A0A1E1JYN3"/>
<keyword evidence="6" id="KW-1185">Reference proteome</keyword>
<dbReference type="FunCoup" id="A0A1E1JYN3">
    <property type="interactions" value="286"/>
</dbReference>
<dbReference type="GO" id="GO:0005829">
    <property type="term" value="C:cytosol"/>
    <property type="evidence" value="ECO:0007669"/>
    <property type="project" value="TreeGrafter"/>
</dbReference>
<dbReference type="SUPFAM" id="SSF47648">
    <property type="entry name" value="Nucleoside phosphorylase/phosphoribosyltransferase N-terminal domain"/>
    <property type="match status" value="1"/>
</dbReference>
<dbReference type="InterPro" id="IPR017459">
    <property type="entry name" value="Glycosyl_Trfase_fam3_N_dom"/>
</dbReference>
<proteinExistence type="predicted"/>
<dbReference type="InterPro" id="IPR035902">
    <property type="entry name" value="Nuc_phospho_transferase"/>
</dbReference>
<accession>A0A1E1JYN3</accession>
<dbReference type="PANTHER" id="PTHR43285:SF2">
    <property type="entry name" value="ANTHRANILATE PHOSPHORIBOSYLTRANSFERASE"/>
    <property type="match status" value="1"/>
</dbReference>
<dbReference type="GO" id="GO:0000162">
    <property type="term" value="P:L-tryptophan biosynthetic process"/>
    <property type="evidence" value="ECO:0007669"/>
    <property type="project" value="InterPro"/>
</dbReference>
<dbReference type="InterPro" id="IPR000312">
    <property type="entry name" value="Glycosyl_Trfase_fam3"/>
</dbReference>
<comment type="caution">
    <text evidence="5">The sequence shown here is derived from an EMBL/GenBank/DDBJ whole genome shotgun (WGS) entry which is preliminary data.</text>
</comment>
<evidence type="ECO:0000313" key="6">
    <source>
        <dbReference type="Proteomes" id="UP000178129"/>
    </source>
</evidence>
<dbReference type="InterPro" id="IPR036320">
    <property type="entry name" value="Glycosyl_Trfase_fam3_N_dom_sf"/>
</dbReference>
<evidence type="ECO:0000259" key="4">
    <source>
        <dbReference type="Pfam" id="PF02885"/>
    </source>
</evidence>
<feature type="domain" description="Glycosyl transferase family 3 N-terminal" evidence="4">
    <location>
        <begin position="18"/>
        <end position="83"/>
    </location>
</feature>
<dbReference type="EMBL" id="FJUW01000004">
    <property type="protein sequence ID" value="CZS90929.1"/>
    <property type="molecule type" value="Genomic_DNA"/>
</dbReference>
<evidence type="ECO:0000256" key="2">
    <source>
        <dbReference type="ARBA" id="ARBA00022679"/>
    </source>
</evidence>
<evidence type="ECO:0000259" key="3">
    <source>
        <dbReference type="Pfam" id="PF00591"/>
    </source>
</evidence>
<feature type="domain" description="Glycosyl transferase family 3" evidence="3">
    <location>
        <begin position="109"/>
        <end position="400"/>
    </location>
</feature>
<keyword evidence="2" id="KW-0808">Transferase</keyword>
<gene>
    <name evidence="5" type="ORF">RCO7_01331</name>
</gene>
<keyword evidence="1 5" id="KW-0328">Glycosyltransferase</keyword>
<dbReference type="PANTHER" id="PTHR43285">
    <property type="entry name" value="ANTHRANILATE PHOSPHORIBOSYLTRANSFERASE"/>
    <property type="match status" value="1"/>
</dbReference>
<evidence type="ECO:0000256" key="1">
    <source>
        <dbReference type="ARBA" id="ARBA00022676"/>
    </source>
</evidence>
<dbReference type="AlphaFoldDB" id="A0A1E1JYN3"/>
<dbReference type="Gene3D" id="3.40.1030.10">
    <property type="entry name" value="Nucleoside phosphorylase/phosphoribosyltransferase catalytic domain"/>
    <property type="match status" value="1"/>
</dbReference>
<name>A0A1E1JYN3_9HELO</name>
<dbReference type="Proteomes" id="UP000178129">
    <property type="component" value="Unassembled WGS sequence"/>
</dbReference>
<dbReference type="STRING" id="914237.A0A1E1JYN3"/>
<reference evidence="6" key="1">
    <citation type="submission" date="2016-03" db="EMBL/GenBank/DDBJ databases">
        <authorList>
            <person name="Ploux O."/>
        </authorList>
    </citation>
    <scope>NUCLEOTIDE SEQUENCE [LARGE SCALE GENOMIC DNA]</scope>
    <source>
        <strain evidence="6">UK7</strain>
    </source>
</reference>
<dbReference type="Pfam" id="PF02885">
    <property type="entry name" value="Glycos_trans_3N"/>
    <property type="match status" value="1"/>
</dbReference>